<feature type="signal peptide" evidence="1">
    <location>
        <begin position="1"/>
        <end position="21"/>
    </location>
</feature>
<evidence type="ECO:0000256" key="1">
    <source>
        <dbReference type="SAM" id="SignalP"/>
    </source>
</evidence>
<dbReference type="InterPro" id="IPR007825">
    <property type="entry name" value="Major_OMP_Legionella"/>
</dbReference>
<feature type="chain" id="PRO_5003091459" evidence="1">
    <location>
        <begin position="22"/>
        <end position="374"/>
    </location>
</feature>
<dbReference type="RefSeq" id="WP_013182013.1">
    <property type="nucleotide sequence ID" value="NC_014225.1"/>
</dbReference>
<dbReference type="HOGENOM" id="CLU_739539_0_0_0"/>
<name>D6YVY8_WADCW</name>
<keyword evidence="3" id="KW-1185">Reference proteome</keyword>
<evidence type="ECO:0000313" key="2">
    <source>
        <dbReference type="EMBL" id="ADI38299.1"/>
    </source>
</evidence>
<keyword evidence="1" id="KW-0732">Signal</keyword>
<dbReference type="AlphaFoldDB" id="D6YVY8"/>
<dbReference type="OrthoDB" id="20745at2"/>
<dbReference type="EMBL" id="CP001928">
    <property type="protein sequence ID" value="ADI38299.1"/>
    <property type="molecule type" value="Genomic_DNA"/>
</dbReference>
<gene>
    <name evidence="2" type="primary">ompA5</name>
    <name evidence="2" type="ordered locus">wcw_0938</name>
</gene>
<evidence type="ECO:0000313" key="3">
    <source>
        <dbReference type="Proteomes" id="UP000001505"/>
    </source>
</evidence>
<protein>
    <submittedName>
        <fullName evidence="2">Putative membrane protein</fullName>
    </submittedName>
</protein>
<accession>D6YVY8</accession>
<reference evidence="2 3" key="1">
    <citation type="journal article" date="2010" name="PLoS ONE">
        <title>The Waddlia genome: a window into chlamydial biology.</title>
        <authorList>
            <person name="Bertelli C."/>
            <person name="Collyn F."/>
            <person name="Croxatto A."/>
            <person name="Ruckert C."/>
            <person name="Polkinghorne A."/>
            <person name="Kebbi-Beghdadi C."/>
            <person name="Goesmann A."/>
            <person name="Vaughan L."/>
            <person name="Greub G."/>
        </authorList>
    </citation>
    <scope>NUCLEOTIDE SEQUENCE [LARGE SCALE GENOMIC DNA]</scope>
    <source>
        <strain evidence="3">ATCC VR-1470 / WSU 86-1044</strain>
    </source>
</reference>
<dbReference type="KEGG" id="wch:wcw_0938"/>
<dbReference type="Proteomes" id="UP000001505">
    <property type="component" value="Chromosome"/>
</dbReference>
<proteinExistence type="predicted"/>
<dbReference type="STRING" id="716544.wcw_0938"/>
<dbReference type="Pfam" id="PF05150">
    <property type="entry name" value="Legionella_OMP"/>
    <property type="match status" value="1"/>
</dbReference>
<sequence>MKRHIAKFLIFIFLSSINVEADCCKNITYTKPPPPIRPCCCSDDCYSEPPRTYDPYCYACDQFCPGECHFFFGAEGLWWTACENDLDFAVDFNTEQTEILGIGNTHFASYDWDWGVRGWLGWNWCCGWDTVVSYTWFKTEGNQFIDTTDEDISLKASLLHPNTGLSDADTATAKLDLKYQALDVLFGRTIVYCEDTVQLHPFFGFHGIWLKHDQSYLYEGGDFGTGSLAAPARVTWNSTLKGAGLIGGADVNLKWPCGIGIFGSMGGSILASKTDIEHLQEILDISGNITSTDIDLKEDQCVCIPGLHLKTGLSFQFACGQCLLMKFHLMYEFNNYFNTPHLRRYSYNNEGVSSSSASGNTALQGITVGGEIFF</sequence>
<organism evidence="2 3">
    <name type="scientific">Waddlia chondrophila (strain ATCC VR-1470 / WSU 86-1044)</name>
    <dbReference type="NCBI Taxonomy" id="716544"/>
    <lineage>
        <taxon>Bacteria</taxon>
        <taxon>Pseudomonadati</taxon>
        <taxon>Chlamydiota</taxon>
        <taxon>Chlamydiia</taxon>
        <taxon>Parachlamydiales</taxon>
        <taxon>Waddliaceae</taxon>
        <taxon>Waddlia</taxon>
    </lineage>
</organism>
<dbReference type="eggNOG" id="COG3468">
    <property type="taxonomic scope" value="Bacteria"/>
</dbReference>